<name>A0A3P7P0P5_DIBLA</name>
<dbReference type="GO" id="GO:0051693">
    <property type="term" value="P:actin filament capping"/>
    <property type="evidence" value="ECO:0007669"/>
    <property type="project" value="UniProtKB-KW"/>
</dbReference>
<dbReference type="EMBL" id="UYRU01104008">
    <property type="protein sequence ID" value="VDN42228.1"/>
    <property type="molecule type" value="Genomic_DNA"/>
</dbReference>
<dbReference type="GO" id="GO:0005856">
    <property type="term" value="C:cytoskeleton"/>
    <property type="evidence" value="ECO:0007669"/>
    <property type="project" value="UniProtKB-SubCell"/>
</dbReference>
<dbReference type="AlphaFoldDB" id="A0A3P7P0P5"/>
<evidence type="ECO:0000256" key="2">
    <source>
        <dbReference type="ARBA" id="ARBA00006826"/>
    </source>
</evidence>
<feature type="region of interest" description="Disordered" evidence="8">
    <location>
        <begin position="260"/>
        <end position="320"/>
    </location>
</feature>
<reference evidence="9 10" key="1">
    <citation type="submission" date="2018-11" db="EMBL/GenBank/DDBJ databases">
        <authorList>
            <consortium name="Pathogen Informatics"/>
        </authorList>
    </citation>
    <scope>NUCLEOTIDE SEQUENCE [LARGE SCALE GENOMIC DNA]</scope>
</reference>
<evidence type="ECO:0000256" key="8">
    <source>
        <dbReference type="SAM" id="MobiDB-lite"/>
    </source>
</evidence>
<gene>
    <name evidence="9" type="ORF">DILT_LOCUS18770</name>
</gene>
<dbReference type="CDD" id="cd00176">
    <property type="entry name" value="SPEC"/>
    <property type="match status" value="1"/>
</dbReference>
<accession>A0A3P7P0P5</accession>
<dbReference type="Gene3D" id="1.20.58.60">
    <property type="match status" value="3"/>
</dbReference>
<dbReference type="Proteomes" id="UP000281553">
    <property type="component" value="Unassembled WGS sequence"/>
</dbReference>
<evidence type="ECO:0000256" key="1">
    <source>
        <dbReference type="ARBA" id="ARBA00004245"/>
    </source>
</evidence>
<dbReference type="GO" id="GO:0016020">
    <property type="term" value="C:membrane"/>
    <property type="evidence" value="ECO:0007669"/>
    <property type="project" value="UniProtKB-ARBA"/>
</dbReference>
<keyword evidence="4" id="KW-0963">Cytoplasm</keyword>
<dbReference type="GO" id="GO:0005737">
    <property type="term" value="C:cytoplasm"/>
    <property type="evidence" value="ECO:0007669"/>
    <property type="project" value="UniProtKB-ARBA"/>
</dbReference>
<keyword evidence="5" id="KW-0677">Repeat</keyword>
<dbReference type="SMART" id="SM00150">
    <property type="entry name" value="SPEC"/>
    <property type="match status" value="2"/>
</dbReference>
<dbReference type="FunFam" id="1.20.58.60:FF:000011">
    <property type="entry name" value="Spectrin beta chain"/>
    <property type="match status" value="1"/>
</dbReference>
<dbReference type="PANTHER" id="PTHR11915">
    <property type="entry name" value="SPECTRIN/FILAMIN RELATED CYTOSKELETAL PROTEIN"/>
    <property type="match status" value="1"/>
</dbReference>
<keyword evidence="10" id="KW-1185">Reference proteome</keyword>
<evidence type="ECO:0000313" key="10">
    <source>
        <dbReference type="Proteomes" id="UP000281553"/>
    </source>
</evidence>
<sequence length="350" mass="39739">MQRKHVAFESELTRLGQQVEEVVEFATTLLPSYAGDKERIICDRRDEVVQAWRQLQYSAEQRKVHLLDASDTEMSSKEKPRDISGVELLMNNHRSLEAEIDAREENFSICLSLGRTLLNRNHPRQEEIREKCIQLVTERILLSEQWSDRWEHLKLILEVYQFARDAAVAEAWLIAQESFVKSSDLGESLDETLALLKKHLAFERAAATQEERFLALQKLTHVSRLALLLELKASERTPESEAARLELRKQKIADATREFQPPKQPVPLTPAQAAVAAAGAPGRPGVETPTSRSIRESIDSGRPPPGNLEAHLHRKHEWESATKKASARSWHELYFVLSAADGTLSGYKDQ</sequence>
<comment type="subcellular location">
    <subcellularLocation>
        <location evidence="1">Cytoplasm</location>
        <location evidence="1">Cytoskeleton</location>
    </subcellularLocation>
</comment>
<dbReference type="GO" id="GO:0003779">
    <property type="term" value="F:actin binding"/>
    <property type="evidence" value="ECO:0007669"/>
    <property type="project" value="UniProtKB-KW"/>
</dbReference>
<dbReference type="InterPro" id="IPR018159">
    <property type="entry name" value="Spectrin/alpha-actinin"/>
</dbReference>
<keyword evidence="6" id="KW-0009">Actin-binding</keyword>
<dbReference type="OrthoDB" id="5865767at2759"/>
<keyword evidence="3" id="KW-0117">Actin capping</keyword>
<comment type="similarity">
    <text evidence="2">Belongs to the spectrin family.</text>
</comment>
<dbReference type="Gene3D" id="2.30.29.30">
    <property type="entry name" value="Pleckstrin-homology domain (PH domain)/Phosphotyrosine-binding domain (PTB)"/>
    <property type="match status" value="1"/>
</dbReference>
<protein>
    <recommendedName>
        <fullName evidence="11">Spectrin beta chain</fullName>
    </recommendedName>
</protein>
<evidence type="ECO:0000256" key="3">
    <source>
        <dbReference type="ARBA" id="ARBA00022467"/>
    </source>
</evidence>
<proteinExistence type="inferred from homology"/>
<evidence type="ECO:0008006" key="11">
    <source>
        <dbReference type="Google" id="ProtNLM"/>
    </source>
</evidence>
<dbReference type="SUPFAM" id="SSF50729">
    <property type="entry name" value="PH domain-like"/>
    <property type="match status" value="1"/>
</dbReference>
<evidence type="ECO:0000256" key="6">
    <source>
        <dbReference type="ARBA" id="ARBA00023203"/>
    </source>
</evidence>
<organism evidence="9 10">
    <name type="scientific">Dibothriocephalus latus</name>
    <name type="common">Fish tapeworm</name>
    <name type="synonym">Diphyllobothrium latum</name>
    <dbReference type="NCBI Taxonomy" id="60516"/>
    <lineage>
        <taxon>Eukaryota</taxon>
        <taxon>Metazoa</taxon>
        <taxon>Spiralia</taxon>
        <taxon>Lophotrochozoa</taxon>
        <taxon>Platyhelminthes</taxon>
        <taxon>Cestoda</taxon>
        <taxon>Eucestoda</taxon>
        <taxon>Diphyllobothriidea</taxon>
        <taxon>Diphyllobothriidae</taxon>
        <taxon>Dibothriocephalus</taxon>
    </lineage>
</organism>
<dbReference type="Pfam" id="PF00435">
    <property type="entry name" value="Spectrin"/>
    <property type="match status" value="3"/>
</dbReference>
<feature type="non-terminal residue" evidence="9">
    <location>
        <position position="350"/>
    </location>
</feature>
<evidence type="ECO:0000256" key="4">
    <source>
        <dbReference type="ARBA" id="ARBA00022490"/>
    </source>
</evidence>
<evidence type="ECO:0000313" key="9">
    <source>
        <dbReference type="EMBL" id="VDN42228.1"/>
    </source>
</evidence>
<evidence type="ECO:0000256" key="5">
    <source>
        <dbReference type="ARBA" id="ARBA00022737"/>
    </source>
</evidence>
<evidence type="ECO:0000256" key="7">
    <source>
        <dbReference type="ARBA" id="ARBA00023212"/>
    </source>
</evidence>
<dbReference type="SUPFAM" id="SSF46966">
    <property type="entry name" value="Spectrin repeat"/>
    <property type="match status" value="2"/>
</dbReference>
<dbReference type="InterPro" id="IPR002017">
    <property type="entry name" value="Spectrin_repeat"/>
</dbReference>
<dbReference type="InterPro" id="IPR011993">
    <property type="entry name" value="PH-like_dom_sf"/>
</dbReference>
<feature type="compositionally biased region" description="Low complexity" evidence="8">
    <location>
        <begin position="269"/>
        <end position="286"/>
    </location>
</feature>
<keyword evidence="7" id="KW-0206">Cytoskeleton</keyword>